<evidence type="ECO:0000256" key="8">
    <source>
        <dbReference type="SAM" id="MobiDB-lite"/>
    </source>
</evidence>
<evidence type="ECO:0000256" key="3">
    <source>
        <dbReference type="ARBA" id="ARBA00022763"/>
    </source>
</evidence>
<keyword evidence="5" id="KW-0238">DNA-binding</keyword>
<dbReference type="GO" id="GO:0030983">
    <property type="term" value="F:mismatched DNA binding"/>
    <property type="evidence" value="ECO:0007669"/>
    <property type="project" value="InterPro"/>
</dbReference>
<protein>
    <recommendedName>
        <fullName evidence="9">DNA mismatch repair proteins mutS family domain-containing protein</fullName>
    </recommendedName>
</protein>
<evidence type="ECO:0000313" key="11">
    <source>
        <dbReference type="Proteomes" id="UP000077315"/>
    </source>
</evidence>
<dbReference type="GO" id="GO:0006298">
    <property type="term" value="P:mismatch repair"/>
    <property type="evidence" value="ECO:0007669"/>
    <property type="project" value="InterPro"/>
</dbReference>
<dbReference type="GeneID" id="28998076"/>
<dbReference type="SMART" id="SM00533">
    <property type="entry name" value="MUTSd"/>
    <property type="match status" value="1"/>
</dbReference>
<dbReference type="VEuPathDB" id="FungiDB:PHYBLDRAFT_174013"/>
<dbReference type="Gene3D" id="3.30.420.110">
    <property type="entry name" value="MutS, connector domain"/>
    <property type="match status" value="1"/>
</dbReference>
<dbReference type="PROSITE" id="PS00486">
    <property type="entry name" value="DNA_MISMATCH_REPAIR_2"/>
    <property type="match status" value="1"/>
</dbReference>
<dbReference type="OrthoDB" id="2534523at2759"/>
<dbReference type="NCBIfam" id="NF003810">
    <property type="entry name" value="PRK05399.1"/>
    <property type="match status" value="1"/>
</dbReference>
<dbReference type="Pfam" id="PF01624">
    <property type="entry name" value="MutS_I"/>
    <property type="match status" value="1"/>
</dbReference>
<dbReference type="Pfam" id="PF00488">
    <property type="entry name" value="MutS_V"/>
    <property type="match status" value="1"/>
</dbReference>
<dbReference type="GO" id="GO:0043504">
    <property type="term" value="P:mitochondrial DNA repair"/>
    <property type="evidence" value="ECO:0007669"/>
    <property type="project" value="TreeGrafter"/>
</dbReference>
<keyword evidence="3" id="KW-0227">DNA damage</keyword>
<dbReference type="PANTHER" id="PTHR11361">
    <property type="entry name" value="DNA MISMATCH REPAIR PROTEIN MUTS FAMILY MEMBER"/>
    <property type="match status" value="1"/>
</dbReference>
<evidence type="ECO:0000256" key="1">
    <source>
        <dbReference type="ARBA" id="ARBA00006271"/>
    </source>
</evidence>
<dbReference type="PANTHER" id="PTHR11361:SF34">
    <property type="entry name" value="DNA MISMATCH REPAIR PROTEIN MSH1, MITOCHONDRIAL"/>
    <property type="match status" value="1"/>
</dbReference>
<comment type="similarity">
    <text evidence="1">Belongs to the DNA mismatch repair MutS family.</text>
</comment>
<dbReference type="Proteomes" id="UP000077315">
    <property type="component" value="Unassembled WGS sequence"/>
</dbReference>
<dbReference type="STRING" id="763407.A0A162NBM8"/>
<evidence type="ECO:0000256" key="2">
    <source>
        <dbReference type="ARBA" id="ARBA00022741"/>
    </source>
</evidence>
<dbReference type="GO" id="GO:0140664">
    <property type="term" value="F:ATP-dependent DNA damage sensor activity"/>
    <property type="evidence" value="ECO:0007669"/>
    <property type="project" value="InterPro"/>
</dbReference>
<dbReference type="InterPro" id="IPR045076">
    <property type="entry name" value="MutS"/>
</dbReference>
<dbReference type="Gene3D" id="3.40.50.300">
    <property type="entry name" value="P-loop containing nucleotide triphosphate hydrolases"/>
    <property type="match status" value="1"/>
</dbReference>
<dbReference type="GO" id="GO:0005634">
    <property type="term" value="C:nucleus"/>
    <property type="evidence" value="ECO:0007669"/>
    <property type="project" value="TreeGrafter"/>
</dbReference>
<dbReference type="InParanoid" id="A0A162NBM8"/>
<dbReference type="InterPro" id="IPR016151">
    <property type="entry name" value="DNA_mismatch_repair_MutS_N"/>
</dbReference>
<dbReference type="EMBL" id="KV440998">
    <property type="protein sequence ID" value="OAD67684.1"/>
    <property type="molecule type" value="Genomic_DNA"/>
</dbReference>
<dbReference type="Gene3D" id="1.10.1420.10">
    <property type="match status" value="2"/>
</dbReference>
<evidence type="ECO:0000256" key="5">
    <source>
        <dbReference type="ARBA" id="ARBA00023125"/>
    </source>
</evidence>
<dbReference type="Pfam" id="PF05188">
    <property type="entry name" value="MutS_II"/>
    <property type="match status" value="1"/>
</dbReference>
<dbReference type="InterPro" id="IPR007696">
    <property type="entry name" value="DNA_mismatch_repair_MutS_core"/>
</dbReference>
<keyword evidence="2" id="KW-0547">Nucleotide-binding</keyword>
<evidence type="ECO:0000256" key="7">
    <source>
        <dbReference type="SAM" id="Coils"/>
    </source>
</evidence>
<dbReference type="InterPro" id="IPR017261">
    <property type="entry name" value="DNA_mismatch_repair_MutS/MSH"/>
</dbReference>
<dbReference type="SMART" id="SM00534">
    <property type="entry name" value="MUTSac"/>
    <property type="match status" value="1"/>
</dbReference>
<dbReference type="AlphaFoldDB" id="A0A162NBM8"/>
<dbReference type="GO" id="GO:0005524">
    <property type="term" value="F:ATP binding"/>
    <property type="evidence" value="ECO:0007669"/>
    <property type="project" value="UniProtKB-KW"/>
</dbReference>
<dbReference type="SUPFAM" id="SSF55271">
    <property type="entry name" value="DNA repair protein MutS, domain I"/>
    <property type="match status" value="1"/>
</dbReference>
<organism evidence="10 11">
    <name type="scientific">Phycomyces blakesleeanus (strain ATCC 8743b / DSM 1359 / FGSC 10004 / NBRC 33097 / NRRL 1555)</name>
    <dbReference type="NCBI Taxonomy" id="763407"/>
    <lineage>
        <taxon>Eukaryota</taxon>
        <taxon>Fungi</taxon>
        <taxon>Fungi incertae sedis</taxon>
        <taxon>Mucoromycota</taxon>
        <taxon>Mucoromycotina</taxon>
        <taxon>Mucoromycetes</taxon>
        <taxon>Mucorales</taxon>
        <taxon>Phycomycetaceae</taxon>
        <taxon>Phycomyces</taxon>
    </lineage>
</organism>
<evidence type="ECO:0000259" key="9">
    <source>
        <dbReference type="PROSITE" id="PS00486"/>
    </source>
</evidence>
<feature type="compositionally biased region" description="Gly residues" evidence="8">
    <location>
        <begin position="254"/>
        <end position="263"/>
    </location>
</feature>
<dbReference type="SUPFAM" id="SSF52540">
    <property type="entry name" value="P-loop containing nucleoside triphosphate hydrolases"/>
    <property type="match status" value="1"/>
</dbReference>
<sequence>MLRHCRRLYLCHIRPLVSFRSLSSASPLYKRITQANAEVLFAELPPSLPPLESRQAASGSMVLDTVREYTKKYPLCVLLIQVGDFYELYESHATHYAAQLDLKLTKKDMATGVTVDFAGFPLRSLDRYLDMLVNRLGCRVALCEQHGTATRDDGSVMGKRRRVTRIITPGTVIEERFLDAISSNYLLAVLPSTTFGKKNDDDDNDDDYEVGLAWIDLSVGEFVLQQSRLQAFKDDVARIRPREVILPTWMKPRTGGGGGGGGDSHPIMQSLGQDPSIAITYQGDATFDSQKGHELLESIISTPDATKQDDVDHSFEKEEEAVLSDGLDVAAAVALLHYIDSTHMGERPRLQRPVRFSPEAMLRIDSAAMGSLELVRSLKDGRRADSLLGTIDCTITSAGSRLLTTWLTSPLTSMGRINTRLDIVDFFASEPNILGSIRRTLHLSTDAQRALQRLAVRRGQRSDLVEISSTFEAIRSLQHQMASVFSAQPLGRYTSAVKKLFKTLDPHQDLVDFIQSAVNPDWIPDKERERAYGYVNRNFNPELKKLHRRLDQLESERDRITSELKAMCGNSVNLVSQGPYKHIVELNASQAAKLTSVYSCTLVNKTKSKHRYQTDFWTPLSVQIETHQNLLVEMERQVFEQVVQRVLDHSSTVLDSCKSMAQLDVLTSFAWLSRERRYVRPTLSLANQTTIVGGRHPVVEAHLARKGREFVKNDLNLGQDQSVWLLTGPNMGGKSTFLRQNAVIVLLAHIGCFVPAKYADIGITDRIFSRVGASDNLAQDQSTFMVEMVETATILQQATARSMVIMDEVGRGTSTTDGFSLAYAILYDLCSRIGCRTLFATHYHELARELDNKEHSAFDKIKCFMTSLHESEDGSFIFLHHVQPGVCTQSHGLKVAQLAGLPPSVVHMAQGMWAHLNQTGSMSPKPYSIYSKQKDDHEKDVFI</sequence>
<dbReference type="GO" id="GO:0005739">
    <property type="term" value="C:mitochondrion"/>
    <property type="evidence" value="ECO:0007669"/>
    <property type="project" value="TreeGrafter"/>
</dbReference>
<name>A0A162NBM8_PHYB8</name>
<dbReference type="FunFam" id="3.40.50.300:FF:001238">
    <property type="entry name" value="DNA mismatch repair protein"/>
    <property type="match status" value="1"/>
</dbReference>
<keyword evidence="4" id="KW-0067">ATP-binding</keyword>
<evidence type="ECO:0000256" key="4">
    <source>
        <dbReference type="ARBA" id="ARBA00022840"/>
    </source>
</evidence>
<dbReference type="InterPro" id="IPR000432">
    <property type="entry name" value="DNA_mismatch_repair_MutS_C"/>
</dbReference>
<dbReference type="RefSeq" id="XP_018285724.1">
    <property type="nucleotide sequence ID" value="XM_018437170.1"/>
</dbReference>
<gene>
    <name evidence="10" type="ORF">PHYBLDRAFT_174013</name>
</gene>
<proteinExistence type="inferred from homology"/>
<dbReference type="Gene3D" id="3.40.1170.10">
    <property type="entry name" value="DNA repair protein MutS, domain I"/>
    <property type="match status" value="1"/>
</dbReference>
<feature type="coiled-coil region" evidence="7">
    <location>
        <begin position="536"/>
        <end position="570"/>
    </location>
</feature>
<dbReference type="InterPro" id="IPR027417">
    <property type="entry name" value="P-loop_NTPase"/>
</dbReference>
<dbReference type="PIRSF" id="PIRSF037677">
    <property type="entry name" value="DNA_mis_repair_Msh6"/>
    <property type="match status" value="1"/>
</dbReference>
<keyword evidence="11" id="KW-1185">Reference proteome</keyword>
<dbReference type="InterPro" id="IPR036187">
    <property type="entry name" value="DNA_mismatch_repair_MutS_sf"/>
</dbReference>
<dbReference type="SUPFAM" id="SSF53150">
    <property type="entry name" value="DNA repair protein MutS, domain II"/>
    <property type="match status" value="1"/>
</dbReference>
<keyword evidence="7" id="KW-0175">Coiled coil</keyword>
<evidence type="ECO:0000256" key="6">
    <source>
        <dbReference type="ARBA" id="ARBA00023204"/>
    </source>
</evidence>
<accession>A0A162NBM8</accession>
<feature type="region of interest" description="Disordered" evidence="8">
    <location>
        <begin position="249"/>
        <end position="271"/>
    </location>
</feature>
<dbReference type="FunCoup" id="A0A162NBM8">
    <property type="interactions" value="385"/>
</dbReference>
<keyword evidence="6" id="KW-0234">DNA repair</keyword>
<dbReference type="InterPro" id="IPR007860">
    <property type="entry name" value="DNA_mmatch_repair_MutS_con_dom"/>
</dbReference>
<reference evidence="11" key="1">
    <citation type="submission" date="2015-06" db="EMBL/GenBank/DDBJ databases">
        <title>Expansion of signal transduction pathways in fungi by whole-genome duplication.</title>
        <authorList>
            <consortium name="DOE Joint Genome Institute"/>
            <person name="Corrochano L.M."/>
            <person name="Kuo A."/>
            <person name="Marcet-Houben M."/>
            <person name="Polaino S."/>
            <person name="Salamov A."/>
            <person name="Villalobos J.M."/>
            <person name="Alvarez M.I."/>
            <person name="Avalos J."/>
            <person name="Benito E.P."/>
            <person name="Benoit I."/>
            <person name="Burger G."/>
            <person name="Camino L.P."/>
            <person name="Canovas D."/>
            <person name="Cerda-Olmedo E."/>
            <person name="Cheng J.-F."/>
            <person name="Dominguez A."/>
            <person name="Elias M."/>
            <person name="Eslava A.P."/>
            <person name="Glaser F."/>
            <person name="Grimwood J."/>
            <person name="Gutierrez G."/>
            <person name="Heitman J."/>
            <person name="Henrissat B."/>
            <person name="Iturriaga E.A."/>
            <person name="Lang B.F."/>
            <person name="Lavin J.L."/>
            <person name="Lee S."/>
            <person name="Li W."/>
            <person name="Lindquist E."/>
            <person name="Lopez-Garcia S."/>
            <person name="Luque E.M."/>
            <person name="Marcos A.T."/>
            <person name="Martin J."/>
            <person name="McCluskey K."/>
            <person name="Medina H.R."/>
            <person name="Miralles-Duran A."/>
            <person name="Miyazaki A."/>
            <person name="Munoz-Torres E."/>
            <person name="Oguiza J.A."/>
            <person name="Ohm R."/>
            <person name="Olmedo M."/>
            <person name="Orejas M."/>
            <person name="Ortiz-Castellanos L."/>
            <person name="Pisabarro A.G."/>
            <person name="Rodriguez-Romero J."/>
            <person name="Ruiz-Herrera J."/>
            <person name="Ruiz-Vazquez R."/>
            <person name="Sanz C."/>
            <person name="Schackwitz W."/>
            <person name="Schmutz J."/>
            <person name="Shahriari M."/>
            <person name="Shelest E."/>
            <person name="Silva-Franco F."/>
            <person name="Soanes D."/>
            <person name="Syed K."/>
            <person name="Tagua V.G."/>
            <person name="Talbot N.J."/>
            <person name="Thon M."/>
            <person name="De vries R.P."/>
            <person name="Wiebenga A."/>
            <person name="Yadav J.S."/>
            <person name="Braun E.L."/>
            <person name="Baker S."/>
            <person name="Garre V."/>
            <person name="Horwitz B."/>
            <person name="Torres-Martinez S."/>
            <person name="Idnurm A."/>
            <person name="Herrera-Estrella A."/>
            <person name="Gabaldon T."/>
            <person name="Grigoriev I.V."/>
        </authorList>
    </citation>
    <scope>NUCLEOTIDE SEQUENCE [LARGE SCALE GENOMIC DNA]</scope>
    <source>
        <strain evidence="11">NRRL 1555(-)</strain>
    </source>
</reference>
<evidence type="ECO:0000313" key="10">
    <source>
        <dbReference type="EMBL" id="OAD67684.1"/>
    </source>
</evidence>
<dbReference type="SUPFAM" id="SSF48334">
    <property type="entry name" value="DNA repair protein MutS, domain III"/>
    <property type="match status" value="1"/>
</dbReference>
<dbReference type="InterPro" id="IPR036678">
    <property type="entry name" value="MutS_con_dom_sf"/>
</dbReference>
<feature type="domain" description="DNA mismatch repair proteins mutS family" evidence="9">
    <location>
        <begin position="802"/>
        <end position="818"/>
    </location>
</feature>
<dbReference type="Pfam" id="PF05192">
    <property type="entry name" value="MutS_III"/>
    <property type="match status" value="1"/>
</dbReference>
<dbReference type="InterPro" id="IPR007695">
    <property type="entry name" value="DNA_mismatch_repair_MutS-lik_N"/>
</dbReference>